<reference evidence="2" key="2">
    <citation type="submission" date="2020-10" db="UniProtKB">
        <authorList>
            <consortium name="WormBaseParasite"/>
        </authorList>
    </citation>
    <scope>IDENTIFICATION</scope>
</reference>
<evidence type="ECO:0000313" key="1">
    <source>
        <dbReference type="Proteomes" id="UP000492821"/>
    </source>
</evidence>
<sequence>MTIRKIPTTPILRMAWNKMTVVFHFILRMNSGIATKSILESSEEATTTNFCISQLYTHLNISRHHYIPNNPTVMIN</sequence>
<keyword evidence="1" id="KW-1185">Reference proteome</keyword>
<evidence type="ECO:0000313" key="2">
    <source>
        <dbReference type="WBParaSite" id="Pan_g22874.t1"/>
    </source>
</evidence>
<dbReference type="Proteomes" id="UP000492821">
    <property type="component" value="Unassembled WGS sequence"/>
</dbReference>
<accession>A0A7E4VP21</accession>
<organism evidence="1 2">
    <name type="scientific">Panagrellus redivivus</name>
    <name type="common">Microworm</name>
    <dbReference type="NCBI Taxonomy" id="6233"/>
    <lineage>
        <taxon>Eukaryota</taxon>
        <taxon>Metazoa</taxon>
        <taxon>Ecdysozoa</taxon>
        <taxon>Nematoda</taxon>
        <taxon>Chromadorea</taxon>
        <taxon>Rhabditida</taxon>
        <taxon>Tylenchina</taxon>
        <taxon>Panagrolaimomorpha</taxon>
        <taxon>Panagrolaimoidea</taxon>
        <taxon>Panagrolaimidae</taxon>
        <taxon>Panagrellus</taxon>
    </lineage>
</organism>
<dbReference type="WBParaSite" id="Pan_g22874.t1">
    <property type="protein sequence ID" value="Pan_g22874.t1"/>
    <property type="gene ID" value="Pan_g22874"/>
</dbReference>
<reference evidence="1" key="1">
    <citation type="journal article" date="2013" name="Genetics">
        <title>The draft genome and transcriptome of Panagrellus redivivus are shaped by the harsh demands of a free-living lifestyle.</title>
        <authorList>
            <person name="Srinivasan J."/>
            <person name="Dillman A.R."/>
            <person name="Macchietto M.G."/>
            <person name="Heikkinen L."/>
            <person name="Lakso M."/>
            <person name="Fracchia K.M."/>
            <person name="Antoshechkin I."/>
            <person name="Mortazavi A."/>
            <person name="Wong G."/>
            <person name="Sternberg P.W."/>
        </authorList>
    </citation>
    <scope>NUCLEOTIDE SEQUENCE [LARGE SCALE GENOMIC DNA]</scope>
    <source>
        <strain evidence="1">MT8872</strain>
    </source>
</reference>
<name>A0A7E4VP21_PANRE</name>
<dbReference type="AlphaFoldDB" id="A0A7E4VP21"/>
<protein>
    <submittedName>
        <fullName evidence="2">Secreted protein</fullName>
    </submittedName>
</protein>
<proteinExistence type="predicted"/>